<protein>
    <submittedName>
        <fullName evidence="3">Glycosyl transferase, family 9</fullName>
    </submittedName>
</protein>
<accession>Q1IJZ8</accession>
<dbReference type="EnsemblBacteria" id="ABF42802">
    <property type="protein sequence ID" value="ABF42802"/>
    <property type="gene ID" value="Acid345_3802"/>
</dbReference>
<dbReference type="Pfam" id="PF01075">
    <property type="entry name" value="Glyco_transf_9"/>
    <property type="match status" value="1"/>
</dbReference>
<keyword evidence="2 3" id="KW-0808">Transferase</keyword>
<reference evidence="3 4" key="1">
    <citation type="journal article" date="2009" name="Appl. Environ. Microbiol.">
        <title>Three genomes from the phylum Acidobacteria provide insight into the lifestyles of these microorganisms in soils.</title>
        <authorList>
            <person name="Ward N.L."/>
            <person name="Challacombe J.F."/>
            <person name="Janssen P.H."/>
            <person name="Henrissat B."/>
            <person name="Coutinho P.M."/>
            <person name="Wu M."/>
            <person name="Xie G."/>
            <person name="Haft D.H."/>
            <person name="Sait M."/>
            <person name="Badger J."/>
            <person name="Barabote R.D."/>
            <person name="Bradley B."/>
            <person name="Brettin T.S."/>
            <person name="Brinkac L.M."/>
            <person name="Bruce D."/>
            <person name="Creasy T."/>
            <person name="Daugherty S.C."/>
            <person name="Davidsen T.M."/>
            <person name="DeBoy R.T."/>
            <person name="Detter J.C."/>
            <person name="Dodson R.J."/>
            <person name="Durkin A.S."/>
            <person name="Ganapathy A."/>
            <person name="Gwinn-Giglio M."/>
            <person name="Han C.S."/>
            <person name="Khouri H."/>
            <person name="Kiss H."/>
            <person name="Kothari S.P."/>
            <person name="Madupu R."/>
            <person name="Nelson K.E."/>
            <person name="Nelson W.C."/>
            <person name="Paulsen I."/>
            <person name="Penn K."/>
            <person name="Ren Q."/>
            <person name="Rosovitz M.J."/>
            <person name="Selengut J.D."/>
            <person name="Shrivastava S."/>
            <person name="Sullivan S.A."/>
            <person name="Tapia R."/>
            <person name="Thompson L.S."/>
            <person name="Watkins K.L."/>
            <person name="Yang Q."/>
            <person name="Yu C."/>
            <person name="Zafar N."/>
            <person name="Zhou L."/>
            <person name="Kuske C.R."/>
        </authorList>
    </citation>
    <scope>NUCLEOTIDE SEQUENCE [LARGE SCALE GENOMIC DNA]</scope>
    <source>
        <strain evidence="3 4">Ellin345</strain>
    </source>
</reference>
<gene>
    <name evidence="3" type="ordered locus">Acid345_3802</name>
</gene>
<evidence type="ECO:0000313" key="4">
    <source>
        <dbReference type="Proteomes" id="UP000002432"/>
    </source>
</evidence>
<keyword evidence="1" id="KW-0328">Glycosyltransferase</keyword>
<dbReference type="InterPro" id="IPR051199">
    <property type="entry name" value="LPS_LOS_Heptosyltrfase"/>
</dbReference>
<dbReference type="Proteomes" id="UP000002432">
    <property type="component" value="Chromosome"/>
</dbReference>
<dbReference type="GO" id="GO:0009244">
    <property type="term" value="P:lipopolysaccharide core region biosynthetic process"/>
    <property type="evidence" value="ECO:0007669"/>
    <property type="project" value="TreeGrafter"/>
</dbReference>
<evidence type="ECO:0000256" key="1">
    <source>
        <dbReference type="ARBA" id="ARBA00022676"/>
    </source>
</evidence>
<organism evidence="3 4">
    <name type="scientific">Koribacter versatilis (strain Ellin345)</name>
    <dbReference type="NCBI Taxonomy" id="204669"/>
    <lineage>
        <taxon>Bacteria</taxon>
        <taxon>Pseudomonadati</taxon>
        <taxon>Acidobacteriota</taxon>
        <taxon>Terriglobia</taxon>
        <taxon>Terriglobales</taxon>
        <taxon>Candidatus Korobacteraceae</taxon>
        <taxon>Candidatus Korobacter</taxon>
    </lineage>
</organism>
<dbReference type="Gene3D" id="3.40.50.2000">
    <property type="entry name" value="Glycogen Phosphorylase B"/>
    <property type="match status" value="2"/>
</dbReference>
<dbReference type="GO" id="GO:0005829">
    <property type="term" value="C:cytosol"/>
    <property type="evidence" value="ECO:0007669"/>
    <property type="project" value="TreeGrafter"/>
</dbReference>
<dbReference type="eggNOG" id="COG0859">
    <property type="taxonomic scope" value="Bacteria"/>
</dbReference>
<evidence type="ECO:0000313" key="3">
    <source>
        <dbReference type="EMBL" id="ABF42802.1"/>
    </source>
</evidence>
<proteinExistence type="predicted"/>
<dbReference type="KEGG" id="aba:Acid345_3802"/>
<name>Q1IJZ8_KORVE</name>
<dbReference type="AlphaFoldDB" id="Q1IJZ8"/>
<dbReference type="SUPFAM" id="SSF53756">
    <property type="entry name" value="UDP-Glycosyltransferase/glycogen phosphorylase"/>
    <property type="match status" value="1"/>
</dbReference>
<dbReference type="InterPro" id="IPR002201">
    <property type="entry name" value="Glyco_trans_9"/>
</dbReference>
<dbReference type="CDD" id="cd03789">
    <property type="entry name" value="GT9_LPS_heptosyltransferase"/>
    <property type="match status" value="1"/>
</dbReference>
<dbReference type="STRING" id="204669.Acid345_3802"/>
<dbReference type="GO" id="GO:0008713">
    <property type="term" value="F:ADP-heptose-lipopolysaccharide heptosyltransferase activity"/>
    <property type="evidence" value="ECO:0007669"/>
    <property type="project" value="TreeGrafter"/>
</dbReference>
<dbReference type="EMBL" id="CP000360">
    <property type="protein sequence ID" value="ABF42802.1"/>
    <property type="molecule type" value="Genomic_DNA"/>
</dbReference>
<sequence length="403" mass="43875">MPTSDESGERLALPARPSNGRVRVGARKHVAVWLLSSVCWVLRLFQMLFNEADPTRSKHVVLVEPYGMGDVISLEPLVSLMTQAGVKVTVLCQQRWHALLPDASCISMEKTWQQLGFIGFVKVVLHHAKCSRASLKGAVGVDPRGDVRSILWLRAVGCTEVYSFDRFLGSTSRVPPGIASLVPECSTTKMRWQNNLAFLEPLRIANQPMRAPNLSHLSQNSALVNGRIGIVAVAPWPGKFWLTQGWVTVVEYLKARSLVPVLICGPGQESQSAEATGFSVKEILSAKDVFDLARIISSCEALITLDSGPMHLASALKKPLVALFGPAHLPLWAPFSPNCEIVVSPLTSNGPIHLVDSNIELGKKIMREIESKSVIVAFEKVSAGSAKKFAFGSSLNLPAFLQK</sequence>
<dbReference type="PANTHER" id="PTHR30160">
    <property type="entry name" value="TETRAACYLDISACCHARIDE 4'-KINASE-RELATED"/>
    <property type="match status" value="1"/>
</dbReference>
<evidence type="ECO:0000256" key="2">
    <source>
        <dbReference type="ARBA" id="ARBA00022679"/>
    </source>
</evidence>
<keyword evidence="4" id="KW-1185">Reference proteome</keyword>
<dbReference type="HOGENOM" id="CLU_682931_0_0_0"/>